<dbReference type="SUPFAM" id="SSF51197">
    <property type="entry name" value="Clavaminate synthase-like"/>
    <property type="match status" value="1"/>
</dbReference>
<dbReference type="InterPro" id="IPR027443">
    <property type="entry name" value="IPNS-like_sf"/>
</dbReference>
<comment type="pathway">
    <text evidence="1">Antibiotic biosynthesis.</text>
</comment>
<keyword evidence="2" id="KW-0045">Antibiotic biosynthesis</keyword>
<keyword evidence="3" id="KW-0560">Oxidoreductase</keyword>
<dbReference type="InterPro" id="IPR026992">
    <property type="entry name" value="DIOX_N"/>
</dbReference>
<dbReference type="RefSeq" id="WP_200170657.1">
    <property type="nucleotide sequence ID" value="NZ_BAABKQ010000001.1"/>
</dbReference>
<keyword evidence="6" id="KW-1185">Reference proteome</keyword>
<feature type="domain" description="Fe2OG dioxygenase" evidence="4">
    <location>
        <begin position="177"/>
        <end position="279"/>
    </location>
</feature>
<evidence type="ECO:0000256" key="1">
    <source>
        <dbReference type="ARBA" id="ARBA00004792"/>
    </source>
</evidence>
<dbReference type="PROSITE" id="PS51471">
    <property type="entry name" value="FE2OG_OXY"/>
    <property type="match status" value="1"/>
</dbReference>
<dbReference type="Proteomes" id="UP001500839">
    <property type="component" value="Unassembled WGS sequence"/>
</dbReference>
<gene>
    <name evidence="5" type="ORF">GCM10023353_13220</name>
</gene>
<keyword evidence="3" id="KW-0479">Metal-binding</keyword>
<dbReference type="InterPro" id="IPR005123">
    <property type="entry name" value="Oxoglu/Fe-dep_dioxygenase_dom"/>
</dbReference>
<dbReference type="InterPro" id="IPR050231">
    <property type="entry name" value="Iron_ascorbate_oxido_reductase"/>
</dbReference>
<dbReference type="Pfam" id="PF14226">
    <property type="entry name" value="DIOX_N"/>
    <property type="match status" value="1"/>
</dbReference>
<dbReference type="InterPro" id="IPR044861">
    <property type="entry name" value="IPNS-like_FE2OG_OXY"/>
</dbReference>
<evidence type="ECO:0000256" key="3">
    <source>
        <dbReference type="RuleBase" id="RU003682"/>
    </source>
</evidence>
<dbReference type="Pfam" id="PF03171">
    <property type="entry name" value="2OG-FeII_Oxy"/>
    <property type="match status" value="1"/>
</dbReference>
<accession>A0ABP9CJ05</accession>
<comment type="similarity">
    <text evidence="3">Belongs to the iron/ascorbate-dependent oxidoreductase family.</text>
</comment>
<evidence type="ECO:0000313" key="6">
    <source>
        <dbReference type="Proteomes" id="UP001500839"/>
    </source>
</evidence>
<comment type="caution">
    <text evidence="5">The sequence shown here is derived from an EMBL/GenBank/DDBJ whole genome shotgun (WGS) entry which is preliminary data.</text>
</comment>
<dbReference type="PRINTS" id="PR00682">
    <property type="entry name" value="IPNSYNTHASE"/>
</dbReference>
<dbReference type="EMBL" id="BAABKQ010000001">
    <property type="protein sequence ID" value="GAA4810302.1"/>
    <property type="molecule type" value="Genomic_DNA"/>
</dbReference>
<protein>
    <submittedName>
        <fullName evidence="5">2-oxoglutarate and iron-dependent oxygenase domain-containing protein</fullName>
    </submittedName>
</protein>
<sequence>MAADATPPITDLPTIDLAALDAGDPAELRALRTATHGIGFFYLVGHGDEATADAADELIAAAREFFALPESRKRVIENVRSPHFRGYTTLGGERTQGRVDWREQLDIGAERAATPPDPQRPWRVLDGPNLWPAEVPRLRRAALDWMAGAGAVGMRLLRAWAVSLGAPAGHFDAAFADPDPLLKIVRYPGRDGAASGQGVGGHKDVGALTLLYPEPGTSGLQVEADGRWIDAPPRRGSFIVNIGELLEVATDGYLKATNHKVLPPSEGNDRISLPFFLNPGFDQALPPVALEPALAADARGVGQDSHGGRLHAVYGLNALKSRLRAHPDVARRYHRDLLELPELR</sequence>
<name>A0ABP9CJ05_9ACTN</name>
<reference evidence="6" key="1">
    <citation type="journal article" date="2019" name="Int. J. Syst. Evol. Microbiol.">
        <title>The Global Catalogue of Microorganisms (GCM) 10K type strain sequencing project: providing services to taxonomists for standard genome sequencing and annotation.</title>
        <authorList>
            <consortium name="The Broad Institute Genomics Platform"/>
            <consortium name="The Broad Institute Genome Sequencing Center for Infectious Disease"/>
            <person name="Wu L."/>
            <person name="Ma J."/>
        </authorList>
    </citation>
    <scope>NUCLEOTIDE SEQUENCE [LARGE SCALE GENOMIC DNA]</scope>
    <source>
        <strain evidence="6">JCM 18542</strain>
    </source>
</reference>
<organism evidence="5 6">
    <name type="scientific">Tomitella cavernea</name>
    <dbReference type="NCBI Taxonomy" id="1387982"/>
    <lineage>
        <taxon>Bacteria</taxon>
        <taxon>Bacillati</taxon>
        <taxon>Actinomycetota</taxon>
        <taxon>Actinomycetes</taxon>
        <taxon>Mycobacteriales</taxon>
        <taxon>Tomitella</taxon>
    </lineage>
</organism>
<dbReference type="Gene3D" id="2.60.120.330">
    <property type="entry name" value="B-lactam Antibiotic, Isopenicillin N Synthase, Chain"/>
    <property type="match status" value="1"/>
</dbReference>
<evidence type="ECO:0000259" key="4">
    <source>
        <dbReference type="PROSITE" id="PS51471"/>
    </source>
</evidence>
<proteinExistence type="inferred from homology"/>
<evidence type="ECO:0000313" key="5">
    <source>
        <dbReference type="EMBL" id="GAA4810302.1"/>
    </source>
</evidence>
<dbReference type="PANTHER" id="PTHR47990">
    <property type="entry name" value="2-OXOGLUTARATE (2OG) AND FE(II)-DEPENDENT OXYGENASE SUPERFAMILY PROTEIN-RELATED"/>
    <property type="match status" value="1"/>
</dbReference>
<evidence type="ECO:0000256" key="2">
    <source>
        <dbReference type="ARBA" id="ARBA00023194"/>
    </source>
</evidence>
<keyword evidence="3" id="KW-0408">Iron</keyword>